<dbReference type="RefSeq" id="WP_136554541.1">
    <property type="nucleotide sequence ID" value="NZ_STGJ01000014.1"/>
</dbReference>
<evidence type="ECO:0000313" key="2">
    <source>
        <dbReference type="Proteomes" id="UP000308891"/>
    </source>
</evidence>
<proteinExistence type="predicted"/>
<sequence length="194" mass="22269">MIFLFGYFASGFAAFKLIEYLHRRTRPPDDLWAQLRARSTPPRTLTEKLLSRIFWPAFCYALVLPFWPVLVLWQLWPTPPKPLPVEPVFAVLPEHLQQQLSIAEIEAREKVFDPLGAVPDLPFGHHNALWRSFLAKREEHDELWSFEANWQPGYGDGVLFSGYALVREGAVGEYLVVVAKVLTGVIIPRQNNSM</sequence>
<gene>
    <name evidence="1" type="ORF">E5K04_12355</name>
</gene>
<evidence type="ECO:0000313" key="1">
    <source>
        <dbReference type="EMBL" id="TIC80292.1"/>
    </source>
</evidence>
<dbReference type="AlphaFoldDB" id="A0A4T0UNG4"/>
<dbReference type="EMBL" id="STGJ01000014">
    <property type="protein sequence ID" value="TIC80292.1"/>
    <property type="molecule type" value="Genomic_DNA"/>
</dbReference>
<dbReference type="OrthoDB" id="8902023at2"/>
<keyword evidence="2" id="KW-1185">Reference proteome</keyword>
<reference evidence="1 2" key="1">
    <citation type="submission" date="2019-04" db="EMBL/GenBank/DDBJ databases">
        <title>Crenobacter sp. nov.</title>
        <authorList>
            <person name="Shi S."/>
        </authorList>
    </citation>
    <scope>NUCLEOTIDE SEQUENCE [LARGE SCALE GENOMIC DNA]</scope>
    <source>
        <strain evidence="1 2">GY 70310</strain>
    </source>
</reference>
<protein>
    <submittedName>
        <fullName evidence="1">Uncharacterized protein</fullName>
    </submittedName>
</protein>
<comment type="caution">
    <text evidence="1">The sequence shown here is derived from an EMBL/GenBank/DDBJ whole genome shotgun (WGS) entry which is preliminary data.</text>
</comment>
<dbReference type="Proteomes" id="UP000308891">
    <property type="component" value="Unassembled WGS sequence"/>
</dbReference>
<organism evidence="1 2">
    <name type="scientific">Crenobacter intestini</name>
    <dbReference type="NCBI Taxonomy" id="2563443"/>
    <lineage>
        <taxon>Bacteria</taxon>
        <taxon>Pseudomonadati</taxon>
        <taxon>Pseudomonadota</taxon>
        <taxon>Betaproteobacteria</taxon>
        <taxon>Neisseriales</taxon>
        <taxon>Neisseriaceae</taxon>
        <taxon>Crenobacter</taxon>
    </lineage>
</organism>
<accession>A0A4T0UNG4</accession>
<name>A0A4T0UNG4_9NEIS</name>